<dbReference type="PANTHER" id="PTHR38447:SF1">
    <property type="entry name" value="RNA POLYMERASE-BINDING TRANSCRIPTION FACTOR CARD"/>
    <property type="match status" value="1"/>
</dbReference>
<evidence type="ECO:0000259" key="1">
    <source>
        <dbReference type="SMART" id="SM01058"/>
    </source>
</evidence>
<dbReference type="Gene3D" id="1.20.58.1290">
    <property type="entry name" value="CarD-like, C-terminal domain"/>
    <property type="match status" value="1"/>
</dbReference>
<accession>A0A1N7MZ42</accession>
<proteinExistence type="predicted"/>
<dbReference type="OrthoDB" id="9786074at2"/>
<sequence length="168" mass="19059">MFNIGDKVVYPMHGAGIIEAIEEKEILGESQRYYVMRMPVGDMKVMIPMSKVDSIGLREVVDEKTISEVIERLANGSAEVSSNWNRRYRANLDKMKSGDIHDLADVVRCLMLRDKEKGLSTGERKMLDNARQILISELVLAKEMEESQAFGLLDEIILSESKPRVERA</sequence>
<protein>
    <submittedName>
        <fullName evidence="2">Transcriptional regulator, CarD family</fullName>
    </submittedName>
</protein>
<gene>
    <name evidence="2" type="ORF">SAMN05421790_107133</name>
</gene>
<dbReference type="Pfam" id="PF21095">
    <property type="entry name" value="CarD_C"/>
    <property type="match status" value="1"/>
</dbReference>
<dbReference type="SMART" id="SM01058">
    <property type="entry name" value="CarD_TRCF"/>
    <property type="match status" value="1"/>
</dbReference>
<feature type="domain" description="CarD-like/TRCF RNAP-interacting" evidence="1">
    <location>
        <begin position="1"/>
        <end position="111"/>
    </location>
</feature>
<dbReference type="Proteomes" id="UP000186795">
    <property type="component" value="Unassembled WGS sequence"/>
</dbReference>
<keyword evidence="3" id="KW-1185">Reference proteome</keyword>
<evidence type="ECO:0000313" key="3">
    <source>
        <dbReference type="Proteomes" id="UP000186795"/>
    </source>
</evidence>
<dbReference type="InterPro" id="IPR036101">
    <property type="entry name" value="CarD-like/TRCF_RID_sf"/>
</dbReference>
<reference evidence="3" key="1">
    <citation type="submission" date="2017-01" db="EMBL/GenBank/DDBJ databases">
        <authorList>
            <person name="Varghese N."/>
            <person name="Submissions S."/>
        </authorList>
    </citation>
    <scope>NUCLEOTIDE SEQUENCE [LARGE SCALE GENOMIC DNA]</scope>
    <source>
        <strain evidence="3">DSM 45196</strain>
    </source>
</reference>
<dbReference type="Pfam" id="PF02559">
    <property type="entry name" value="CarD_TRCF_RID"/>
    <property type="match status" value="1"/>
</dbReference>
<name>A0A1N7MZ42_9BACL</name>
<dbReference type="GO" id="GO:0009303">
    <property type="term" value="P:rRNA transcription"/>
    <property type="evidence" value="ECO:0007669"/>
    <property type="project" value="TreeGrafter"/>
</dbReference>
<dbReference type="InterPro" id="IPR048792">
    <property type="entry name" value="CarD_C"/>
</dbReference>
<dbReference type="Gene3D" id="2.40.10.170">
    <property type="match status" value="1"/>
</dbReference>
<dbReference type="PANTHER" id="PTHR38447">
    <property type="entry name" value="TRANSCRIPTION FACTOR YDEB-RELATED"/>
    <property type="match status" value="1"/>
</dbReference>
<evidence type="ECO:0000313" key="2">
    <source>
        <dbReference type="EMBL" id="SIS91149.1"/>
    </source>
</evidence>
<dbReference type="InterPro" id="IPR042215">
    <property type="entry name" value="CarD-like_C"/>
</dbReference>
<organism evidence="2 3">
    <name type="scientific">Kroppenstedtia eburnea</name>
    <dbReference type="NCBI Taxonomy" id="714067"/>
    <lineage>
        <taxon>Bacteria</taxon>
        <taxon>Bacillati</taxon>
        <taxon>Bacillota</taxon>
        <taxon>Bacilli</taxon>
        <taxon>Bacillales</taxon>
        <taxon>Thermoactinomycetaceae</taxon>
        <taxon>Kroppenstedtia</taxon>
    </lineage>
</organism>
<dbReference type="RefSeq" id="WP_009710868.1">
    <property type="nucleotide sequence ID" value="NZ_CP048103.1"/>
</dbReference>
<dbReference type="SUPFAM" id="SSF141259">
    <property type="entry name" value="CarD-like"/>
    <property type="match status" value="1"/>
</dbReference>
<dbReference type="InterPro" id="IPR003711">
    <property type="entry name" value="CarD-like/TRCF_RID"/>
</dbReference>
<dbReference type="EMBL" id="FTOD01000007">
    <property type="protein sequence ID" value="SIS91149.1"/>
    <property type="molecule type" value="Genomic_DNA"/>
</dbReference>
<dbReference type="AlphaFoldDB" id="A0A1N7MZ42"/>
<dbReference type="InterPro" id="IPR052531">
    <property type="entry name" value="CarD-like_regulator"/>
</dbReference>